<organism evidence="3 4">
    <name type="scientific">Methylocella tundrae</name>
    <dbReference type="NCBI Taxonomy" id="227605"/>
    <lineage>
        <taxon>Bacteria</taxon>
        <taxon>Pseudomonadati</taxon>
        <taxon>Pseudomonadota</taxon>
        <taxon>Alphaproteobacteria</taxon>
        <taxon>Hyphomicrobiales</taxon>
        <taxon>Beijerinckiaceae</taxon>
        <taxon>Methylocella</taxon>
    </lineage>
</organism>
<keyword evidence="2" id="KW-0472">Membrane</keyword>
<feature type="region of interest" description="Disordered" evidence="1">
    <location>
        <begin position="1"/>
        <end position="23"/>
    </location>
</feature>
<keyword evidence="2" id="KW-0812">Transmembrane</keyword>
<name>A0A8B6M8Y0_METTU</name>
<dbReference type="InterPro" id="IPR021698">
    <property type="entry name" value="DUF3280"/>
</dbReference>
<evidence type="ECO:0000313" key="4">
    <source>
        <dbReference type="Proteomes" id="UP000485880"/>
    </source>
</evidence>
<dbReference type="EMBL" id="CABFMQ020000092">
    <property type="protein sequence ID" value="VTZ51247.1"/>
    <property type="molecule type" value="Genomic_DNA"/>
</dbReference>
<feature type="transmembrane region" description="Helical" evidence="2">
    <location>
        <begin position="34"/>
        <end position="60"/>
    </location>
</feature>
<comment type="caution">
    <text evidence="3">The sequence shown here is derived from an EMBL/GenBank/DDBJ whole genome shotgun (WGS) entry which is preliminary data.</text>
</comment>
<dbReference type="Pfam" id="PF11684">
    <property type="entry name" value="DUF3280"/>
    <property type="match status" value="1"/>
</dbReference>
<keyword evidence="4" id="KW-1185">Reference proteome</keyword>
<dbReference type="AlphaFoldDB" id="A0A8B6M8Y0"/>
<gene>
    <name evidence="3" type="ORF">MPC4_340003</name>
</gene>
<reference evidence="3 4" key="1">
    <citation type="submission" date="2019-05" db="EMBL/GenBank/DDBJ databases">
        <authorList>
            <person name="Farhan Ul Haque M."/>
        </authorList>
    </citation>
    <scope>NUCLEOTIDE SEQUENCE [LARGE SCALE GENOMIC DNA]</scope>
    <source>
        <strain evidence="3">2</strain>
    </source>
</reference>
<proteinExistence type="predicted"/>
<sequence>MMGHEIKSASKITPDAQDRSHHRRRELFHMRRRAPFAAFGIMALLLLMSIVVGGSIIAAAPTPSAPVKSVAFLGVQFINDNEGQEPTTDAERARLASIEELFKSKLEASGRYKFIPMPAEIKAKIAAGSPIGQCGGCGIDYGKQLGGDLIAWVVVQKVSNLILNINVYMADVATKKMTFVHSVDIRGNTDESWTRGMTYMVRNYVLTNPL</sequence>
<keyword evidence="2" id="KW-1133">Transmembrane helix</keyword>
<dbReference type="RefSeq" id="WP_244629024.1">
    <property type="nucleotide sequence ID" value="NZ_CABFMQ020000092.1"/>
</dbReference>
<evidence type="ECO:0000256" key="2">
    <source>
        <dbReference type="SAM" id="Phobius"/>
    </source>
</evidence>
<dbReference type="Proteomes" id="UP000485880">
    <property type="component" value="Unassembled WGS sequence"/>
</dbReference>
<evidence type="ECO:0000313" key="3">
    <source>
        <dbReference type="EMBL" id="VTZ51247.1"/>
    </source>
</evidence>
<accession>A0A8B6M8Y0</accession>
<evidence type="ECO:0008006" key="5">
    <source>
        <dbReference type="Google" id="ProtNLM"/>
    </source>
</evidence>
<evidence type="ECO:0000256" key="1">
    <source>
        <dbReference type="SAM" id="MobiDB-lite"/>
    </source>
</evidence>
<protein>
    <recommendedName>
        <fullName evidence="5">DUF2380 domain-containing protein</fullName>
    </recommendedName>
</protein>